<dbReference type="AlphaFoldDB" id="A0AAN9PR91"/>
<protein>
    <submittedName>
        <fullName evidence="1">Uncharacterized protein</fullName>
    </submittedName>
</protein>
<organism evidence="1 2">
    <name type="scientific">Canavalia gladiata</name>
    <name type="common">Sword bean</name>
    <name type="synonym">Dolichos gladiatus</name>
    <dbReference type="NCBI Taxonomy" id="3824"/>
    <lineage>
        <taxon>Eukaryota</taxon>
        <taxon>Viridiplantae</taxon>
        <taxon>Streptophyta</taxon>
        <taxon>Embryophyta</taxon>
        <taxon>Tracheophyta</taxon>
        <taxon>Spermatophyta</taxon>
        <taxon>Magnoliopsida</taxon>
        <taxon>eudicotyledons</taxon>
        <taxon>Gunneridae</taxon>
        <taxon>Pentapetalae</taxon>
        <taxon>rosids</taxon>
        <taxon>fabids</taxon>
        <taxon>Fabales</taxon>
        <taxon>Fabaceae</taxon>
        <taxon>Papilionoideae</taxon>
        <taxon>50 kb inversion clade</taxon>
        <taxon>NPAAA clade</taxon>
        <taxon>indigoferoid/millettioid clade</taxon>
        <taxon>Phaseoleae</taxon>
        <taxon>Canavalia</taxon>
    </lineage>
</organism>
<name>A0AAN9PR91_CANGL</name>
<comment type="caution">
    <text evidence="1">The sequence shown here is derived from an EMBL/GenBank/DDBJ whole genome shotgun (WGS) entry which is preliminary data.</text>
</comment>
<accession>A0AAN9PR91</accession>
<reference evidence="1 2" key="1">
    <citation type="submission" date="2024-01" db="EMBL/GenBank/DDBJ databases">
        <title>The genomes of 5 underutilized Papilionoideae crops provide insights into root nodulation and disease resistanc.</title>
        <authorList>
            <person name="Jiang F."/>
        </authorList>
    </citation>
    <scope>NUCLEOTIDE SEQUENCE [LARGE SCALE GENOMIC DNA]</scope>
    <source>
        <strain evidence="1">LVBAO_FW01</strain>
        <tissue evidence="1">Leaves</tissue>
    </source>
</reference>
<dbReference type="EMBL" id="JAYMYQ010000011">
    <property type="protein sequence ID" value="KAK7306723.1"/>
    <property type="molecule type" value="Genomic_DNA"/>
</dbReference>
<proteinExistence type="predicted"/>
<keyword evidence="2" id="KW-1185">Reference proteome</keyword>
<sequence length="174" mass="20149">MARTVLPFMRDSMSSCTYDYRAHLSVILTIKNGKSPGVSQESPNLGIESIFQSEKKEATYQNQKEYGYNTYLTKEPAWLSDWATLIRFAAHLTEKQGYCLIWFMECALGLMLWSYLKSMSKHLRGNLQKLSFLFSPSASPTWKLEPFEKKRLLSILWFASKPLEPREQNPEGTF</sequence>
<evidence type="ECO:0000313" key="2">
    <source>
        <dbReference type="Proteomes" id="UP001367508"/>
    </source>
</evidence>
<dbReference type="Proteomes" id="UP001367508">
    <property type="component" value="Unassembled WGS sequence"/>
</dbReference>
<gene>
    <name evidence="1" type="ORF">VNO77_44678</name>
</gene>
<evidence type="ECO:0000313" key="1">
    <source>
        <dbReference type="EMBL" id="KAK7306723.1"/>
    </source>
</evidence>